<evidence type="ECO:0000256" key="1">
    <source>
        <dbReference type="ARBA" id="ARBA00004651"/>
    </source>
</evidence>
<dbReference type="GO" id="GO:0006865">
    <property type="term" value="P:amino acid transport"/>
    <property type="evidence" value="ECO:0007669"/>
    <property type="project" value="UniProtKB-KW"/>
</dbReference>
<keyword evidence="7 8" id="KW-0472">Membrane</keyword>
<dbReference type="CDD" id="cd06261">
    <property type="entry name" value="TM_PBP2"/>
    <property type="match status" value="1"/>
</dbReference>
<dbReference type="InterPro" id="IPR035906">
    <property type="entry name" value="MetI-like_sf"/>
</dbReference>
<dbReference type="PROSITE" id="PS50928">
    <property type="entry name" value="ABC_TM1"/>
    <property type="match status" value="1"/>
</dbReference>
<name>A0A841DQF6_9ACTN</name>
<dbReference type="PANTHER" id="PTHR30614:SF0">
    <property type="entry name" value="L-CYSTINE TRANSPORT SYSTEM PERMEASE PROTEIN TCYL"/>
    <property type="match status" value="1"/>
</dbReference>
<comment type="similarity">
    <text evidence="8">Belongs to the binding-protein-dependent transport system permease family.</text>
</comment>
<evidence type="ECO:0000256" key="4">
    <source>
        <dbReference type="ARBA" id="ARBA00022692"/>
    </source>
</evidence>
<evidence type="ECO:0000313" key="10">
    <source>
        <dbReference type="EMBL" id="MBB5980883.1"/>
    </source>
</evidence>
<dbReference type="Proteomes" id="UP000558997">
    <property type="component" value="Unassembled WGS sequence"/>
</dbReference>
<evidence type="ECO:0000256" key="7">
    <source>
        <dbReference type="ARBA" id="ARBA00023136"/>
    </source>
</evidence>
<dbReference type="InterPro" id="IPR043429">
    <property type="entry name" value="ArtM/GltK/GlnP/TcyL/YhdX-like"/>
</dbReference>
<keyword evidence="2 8" id="KW-0813">Transport</keyword>
<evidence type="ECO:0000259" key="9">
    <source>
        <dbReference type="PROSITE" id="PS50928"/>
    </source>
</evidence>
<comment type="subcellular location">
    <subcellularLocation>
        <location evidence="1 8">Cell membrane</location>
        <topology evidence="1 8">Multi-pass membrane protein</topology>
    </subcellularLocation>
</comment>
<keyword evidence="5" id="KW-0029">Amino-acid transport</keyword>
<comment type="caution">
    <text evidence="10">The sequence shown here is derived from an EMBL/GenBank/DDBJ whole genome shotgun (WGS) entry which is preliminary data.</text>
</comment>
<dbReference type="PANTHER" id="PTHR30614">
    <property type="entry name" value="MEMBRANE COMPONENT OF AMINO ACID ABC TRANSPORTER"/>
    <property type="match status" value="1"/>
</dbReference>
<dbReference type="AlphaFoldDB" id="A0A841DQF6"/>
<feature type="transmembrane region" description="Helical" evidence="8">
    <location>
        <begin position="110"/>
        <end position="134"/>
    </location>
</feature>
<keyword evidence="4 8" id="KW-0812">Transmembrane</keyword>
<feature type="domain" description="ABC transmembrane type-1" evidence="9">
    <location>
        <begin position="76"/>
        <end position="283"/>
    </location>
</feature>
<evidence type="ECO:0000256" key="8">
    <source>
        <dbReference type="RuleBase" id="RU363032"/>
    </source>
</evidence>
<dbReference type="RefSeq" id="WP_184836942.1">
    <property type="nucleotide sequence ID" value="NZ_BAAAVN010000003.1"/>
</dbReference>
<evidence type="ECO:0000256" key="5">
    <source>
        <dbReference type="ARBA" id="ARBA00022970"/>
    </source>
</evidence>
<evidence type="ECO:0000256" key="3">
    <source>
        <dbReference type="ARBA" id="ARBA00022475"/>
    </source>
</evidence>
<keyword evidence="3" id="KW-1003">Cell membrane</keyword>
<dbReference type="SUPFAM" id="SSF161098">
    <property type="entry name" value="MetI-like"/>
    <property type="match status" value="1"/>
</dbReference>
<dbReference type="NCBIfam" id="TIGR01726">
    <property type="entry name" value="HEQRo_perm_3TM"/>
    <property type="match status" value="1"/>
</dbReference>
<keyword evidence="11" id="KW-1185">Reference proteome</keyword>
<accession>A0A841DQF6</accession>
<evidence type="ECO:0000256" key="2">
    <source>
        <dbReference type="ARBA" id="ARBA00022448"/>
    </source>
</evidence>
<dbReference type="Pfam" id="PF00528">
    <property type="entry name" value="BPD_transp_1"/>
    <property type="match status" value="1"/>
</dbReference>
<proteinExistence type="inferred from homology"/>
<evidence type="ECO:0000256" key="6">
    <source>
        <dbReference type="ARBA" id="ARBA00022989"/>
    </source>
</evidence>
<dbReference type="GO" id="GO:0043190">
    <property type="term" value="C:ATP-binding cassette (ABC) transporter complex"/>
    <property type="evidence" value="ECO:0007669"/>
    <property type="project" value="InterPro"/>
</dbReference>
<organism evidence="10 11">
    <name type="scientific">Kribbella solani</name>
    <dbReference type="NCBI Taxonomy" id="236067"/>
    <lineage>
        <taxon>Bacteria</taxon>
        <taxon>Bacillati</taxon>
        <taxon>Actinomycetota</taxon>
        <taxon>Actinomycetes</taxon>
        <taxon>Propionibacteriales</taxon>
        <taxon>Kribbellaceae</taxon>
        <taxon>Kribbella</taxon>
    </lineage>
</organism>
<dbReference type="InterPro" id="IPR010065">
    <property type="entry name" value="AA_ABC_transptr_permease_3TM"/>
</dbReference>
<feature type="transmembrane region" description="Helical" evidence="8">
    <location>
        <begin position="73"/>
        <end position="98"/>
    </location>
</feature>
<reference evidence="10 11" key="1">
    <citation type="submission" date="2020-08" db="EMBL/GenBank/DDBJ databases">
        <title>Sequencing the genomes of 1000 actinobacteria strains.</title>
        <authorList>
            <person name="Klenk H.-P."/>
        </authorList>
    </citation>
    <scope>NUCLEOTIDE SEQUENCE [LARGE SCALE GENOMIC DNA]</scope>
    <source>
        <strain evidence="10 11">DSM 17294</strain>
    </source>
</reference>
<feature type="transmembrane region" description="Helical" evidence="8">
    <location>
        <begin position="261"/>
        <end position="282"/>
    </location>
</feature>
<dbReference type="GO" id="GO:0022857">
    <property type="term" value="F:transmembrane transporter activity"/>
    <property type="evidence" value="ECO:0007669"/>
    <property type="project" value="InterPro"/>
</dbReference>
<dbReference type="EMBL" id="JACHNF010000001">
    <property type="protein sequence ID" value="MBB5980883.1"/>
    <property type="molecule type" value="Genomic_DNA"/>
</dbReference>
<dbReference type="Gene3D" id="1.10.3720.10">
    <property type="entry name" value="MetI-like"/>
    <property type="match status" value="1"/>
</dbReference>
<evidence type="ECO:0000313" key="11">
    <source>
        <dbReference type="Proteomes" id="UP000558997"/>
    </source>
</evidence>
<protein>
    <submittedName>
        <fullName evidence="10">Polar amino acid transport system permease protein</fullName>
    </submittedName>
</protein>
<gene>
    <name evidence="10" type="ORF">HDA44_004224</name>
</gene>
<sequence length="298" mass="31778">MSSAPATPHESAGRPESGAPFAGMPIRPAPRYSTTAFAALAAILLASLLWSLATNHNMEWPVVGQYLFSGLTLRGVLVTLYLTVIAVVIGFAGGVVLASMQLADNWVLRAIAGLYTTIFRGVPLLVQILFWGYLGALYPTLALRIPFTGITLVEHDTNSVIGAMTAAILALGLNEIAYAAEIIRGGILGVDTGQTEAAYSLGISPRSTMSRIVLPQAMRTVIPPFGNEVITMLKTTSLVSVIAGNDLLTNLQTVYGQTYQVIPLLVVASIWYCALTTILGVPQRALERRYGRGFATVR</sequence>
<keyword evidence="6 8" id="KW-1133">Transmembrane helix</keyword>
<feature type="transmembrane region" description="Helical" evidence="8">
    <location>
        <begin position="34"/>
        <end position="53"/>
    </location>
</feature>
<dbReference type="InterPro" id="IPR000515">
    <property type="entry name" value="MetI-like"/>
</dbReference>